<sequence>MPFWHVCVHFLHEGCIRGPNRCFLYQIGVLLLSVCDSRINSALHLNVNYRCHITCLYVFGMWEDIHFYSASDNSNP</sequence>
<name>A0A974C3R4_XENLA</name>
<evidence type="ECO:0000313" key="2">
    <source>
        <dbReference type="Proteomes" id="UP000694892"/>
    </source>
</evidence>
<proteinExistence type="predicted"/>
<organism evidence="1 2">
    <name type="scientific">Xenopus laevis</name>
    <name type="common">African clawed frog</name>
    <dbReference type="NCBI Taxonomy" id="8355"/>
    <lineage>
        <taxon>Eukaryota</taxon>
        <taxon>Metazoa</taxon>
        <taxon>Chordata</taxon>
        <taxon>Craniata</taxon>
        <taxon>Vertebrata</taxon>
        <taxon>Euteleostomi</taxon>
        <taxon>Amphibia</taxon>
        <taxon>Batrachia</taxon>
        <taxon>Anura</taxon>
        <taxon>Pipoidea</taxon>
        <taxon>Pipidae</taxon>
        <taxon>Xenopodinae</taxon>
        <taxon>Xenopus</taxon>
        <taxon>Xenopus</taxon>
    </lineage>
</organism>
<evidence type="ECO:0000313" key="1">
    <source>
        <dbReference type="EMBL" id="OCT66179.1"/>
    </source>
</evidence>
<accession>A0A974C3R4</accession>
<dbReference type="EMBL" id="CM004481">
    <property type="protein sequence ID" value="OCT66179.1"/>
    <property type="molecule type" value="Genomic_DNA"/>
</dbReference>
<protein>
    <submittedName>
        <fullName evidence="1">Uncharacterized protein</fullName>
    </submittedName>
</protein>
<dbReference type="AlphaFoldDB" id="A0A974C3R4"/>
<reference evidence="2" key="1">
    <citation type="journal article" date="2016" name="Nature">
        <title>Genome evolution in the allotetraploid frog Xenopus laevis.</title>
        <authorList>
            <person name="Session A.M."/>
            <person name="Uno Y."/>
            <person name="Kwon T."/>
            <person name="Chapman J.A."/>
            <person name="Toyoda A."/>
            <person name="Takahashi S."/>
            <person name="Fukui A."/>
            <person name="Hikosaka A."/>
            <person name="Suzuki A."/>
            <person name="Kondo M."/>
            <person name="van Heeringen S.J."/>
            <person name="Quigley I."/>
            <person name="Heinz S."/>
            <person name="Ogino H."/>
            <person name="Ochi H."/>
            <person name="Hellsten U."/>
            <person name="Lyons J.B."/>
            <person name="Simakov O."/>
            <person name="Putnam N."/>
            <person name="Stites J."/>
            <person name="Kuroki Y."/>
            <person name="Tanaka T."/>
            <person name="Michiue T."/>
            <person name="Watanabe M."/>
            <person name="Bogdanovic O."/>
            <person name="Lister R."/>
            <person name="Georgiou G."/>
            <person name="Paranjpe S.S."/>
            <person name="van Kruijsbergen I."/>
            <person name="Shu S."/>
            <person name="Carlson J."/>
            <person name="Kinoshita T."/>
            <person name="Ohta Y."/>
            <person name="Mawaribuchi S."/>
            <person name="Jenkins J."/>
            <person name="Grimwood J."/>
            <person name="Schmutz J."/>
            <person name="Mitros T."/>
            <person name="Mozaffari S.V."/>
            <person name="Suzuki Y."/>
            <person name="Haramoto Y."/>
            <person name="Yamamoto T.S."/>
            <person name="Takagi C."/>
            <person name="Heald R."/>
            <person name="Miller K."/>
            <person name="Haudenschild C."/>
            <person name="Kitzman J."/>
            <person name="Nakayama T."/>
            <person name="Izutsu Y."/>
            <person name="Robert J."/>
            <person name="Fortriede J."/>
            <person name="Burns K."/>
            <person name="Lotay V."/>
            <person name="Karimi K."/>
            <person name="Yasuoka Y."/>
            <person name="Dichmann D.S."/>
            <person name="Flajnik M.F."/>
            <person name="Houston D.W."/>
            <person name="Shendure J."/>
            <person name="DuPasquier L."/>
            <person name="Vize P.D."/>
            <person name="Zorn A.M."/>
            <person name="Ito M."/>
            <person name="Marcotte E.M."/>
            <person name="Wallingford J.B."/>
            <person name="Ito Y."/>
            <person name="Asashima M."/>
            <person name="Ueno N."/>
            <person name="Matsuda Y."/>
            <person name="Veenstra G.J."/>
            <person name="Fujiyama A."/>
            <person name="Harland R.M."/>
            <person name="Taira M."/>
            <person name="Rokhsar D.S."/>
        </authorList>
    </citation>
    <scope>NUCLEOTIDE SEQUENCE [LARGE SCALE GENOMIC DNA]</scope>
    <source>
        <strain evidence="2">J</strain>
    </source>
</reference>
<dbReference type="Proteomes" id="UP000694892">
    <property type="component" value="Chromosome 8S"/>
</dbReference>
<gene>
    <name evidence="1" type="ORF">XELAEV_18042436mg</name>
</gene>